<dbReference type="PANTHER" id="PTHR11439">
    <property type="entry name" value="GAG-POL-RELATED RETROTRANSPOSON"/>
    <property type="match status" value="1"/>
</dbReference>
<protein>
    <recommendedName>
        <fullName evidence="2">Reverse transcriptase Ty1/copia-type domain-containing protein</fullName>
    </recommendedName>
</protein>
<name>A0AAD2FIT5_9STRA</name>
<evidence type="ECO:0000256" key="1">
    <source>
        <dbReference type="SAM" id="MobiDB-lite"/>
    </source>
</evidence>
<keyword evidence="4" id="KW-1185">Reference proteome</keyword>
<dbReference type="Pfam" id="PF07727">
    <property type="entry name" value="RVT_2"/>
    <property type="match status" value="1"/>
</dbReference>
<dbReference type="CDD" id="cd09272">
    <property type="entry name" value="RNase_HI_RT_Ty1"/>
    <property type="match status" value="1"/>
</dbReference>
<dbReference type="PANTHER" id="PTHR11439:SF467">
    <property type="entry name" value="INTEGRASE CATALYTIC DOMAIN-CONTAINING PROTEIN"/>
    <property type="match status" value="1"/>
</dbReference>
<dbReference type="EMBL" id="CAKOGP040000355">
    <property type="protein sequence ID" value="CAJ1934652.1"/>
    <property type="molecule type" value="Genomic_DNA"/>
</dbReference>
<feature type="domain" description="Reverse transcriptase Ty1/copia-type" evidence="2">
    <location>
        <begin position="337"/>
        <end position="457"/>
    </location>
</feature>
<comment type="caution">
    <text evidence="3">The sequence shown here is derived from an EMBL/GenBank/DDBJ whole genome shotgun (WGS) entry which is preliminary data.</text>
</comment>
<feature type="compositionally biased region" description="Acidic residues" evidence="1">
    <location>
        <begin position="41"/>
        <end position="59"/>
    </location>
</feature>
<organism evidence="3 4">
    <name type="scientific">Cylindrotheca closterium</name>
    <dbReference type="NCBI Taxonomy" id="2856"/>
    <lineage>
        <taxon>Eukaryota</taxon>
        <taxon>Sar</taxon>
        <taxon>Stramenopiles</taxon>
        <taxon>Ochrophyta</taxon>
        <taxon>Bacillariophyta</taxon>
        <taxon>Bacillariophyceae</taxon>
        <taxon>Bacillariophycidae</taxon>
        <taxon>Bacillariales</taxon>
        <taxon>Bacillariaceae</taxon>
        <taxon>Cylindrotheca</taxon>
    </lineage>
</organism>
<evidence type="ECO:0000313" key="3">
    <source>
        <dbReference type="EMBL" id="CAJ1934652.1"/>
    </source>
</evidence>
<sequence>MIDEVARELDRLSQPIEEEIMFSVEDDDDDYEGEYDAEEIEEMQEAEDEPQVYPDEEDDVRAGVRFEEVPVLSTTDDSNKDEKRRTQSGRSFYSNGVKYRPTDRNQTDKPRHGQTYLQRKKPKINLLKNRSAMRKKARLKRLHISLYQAIASKIRDEVYTREVVSFIQRYYLNKGLKIFKERGKEAALKELDQLIKRSCWTPISIGELTESKKRKAVDAMMLLAEKNSGDIKGRFVYKGNETRDWLSREDTASPTASHEGICCTGVIDAHEGRCMMSMDIPNAFIQTLMPDLGDGEDRVIMKVTGLMVQYMIDLDPTYRDYVVYENGKRVIYVVILRAIYGMLQASLLWYQNLRASLEEYGFVFNRYDPCIANRMVNGKQLTIRFHVDDVLASHMEQQVLEDFFTWVNEKYGGLKEVTCTRGKVHTYLGVTLDFSKKGKMKIRMDDYVDRMLSEFPVKFKDNEVQETPAGNNLLEKGKGAPLEKERHEMFHSFVAKSLFLSKRARLDISPTVSILASRVQSPNLGDWHKLVRLMRYIHSTKGWHLTLSADDLRVIKWYVDASFAVHPDFKSHTGAVMTMGTGAVQAITRKQKLNCDSSTHAELIGVHDAMSNILWTRLFMEEQGYPIEKNILYQDNKSSILLETNGRSSAGKRSRALNIRYFFVTDQVKLGNITIEHMPTDEMWADYMTEPLQGEKFRKFRAVIQGEQD</sequence>
<dbReference type="InterPro" id="IPR013103">
    <property type="entry name" value="RVT_2"/>
</dbReference>
<dbReference type="Proteomes" id="UP001295423">
    <property type="component" value="Unassembled WGS sequence"/>
</dbReference>
<dbReference type="AlphaFoldDB" id="A0AAD2FIT5"/>
<feature type="region of interest" description="Disordered" evidence="1">
    <location>
        <begin position="41"/>
        <end position="115"/>
    </location>
</feature>
<accession>A0AAD2FIT5</accession>
<feature type="compositionally biased region" description="Basic and acidic residues" evidence="1">
    <location>
        <begin position="100"/>
        <end position="111"/>
    </location>
</feature>
<evidence type="ECO:0000259" key="2">
    <source>
        <dbReference type="Pfam" id="PF07727"/>
    </source>
</evidence>
<gene>
    <name evidence="3" type="ORF">CYCCA115_LOCUS3993</name>
</gene>
<evidence type="ECO:0000313" key="4">
    <source>
        <dbReference type="Proteomes" id="UP001295423"/>
    </source>
</evidence>
<proteinExistence type="predicted"/>
<reference evidence="3" key="1">
    <citation type="submission" date="2023-08" db="EMBL/GenBank/DDBJ databases">
        <authorList>
            <person name="Audoor S."/>
            <person name="Bilcke G."/>
        </authorList>
    </citation>
    <scope>NUCLEOTIDE SEQUENCE</scope>
</reference>